<accession>A0A379SEJ9</accession>
<dbReference type="Gene3D" id="1.10.472.60">
    <property type="entry name" value="putative protein disulfide isomerase domain"/>
    <property type="match status" value="1"/>
</dbReference>
<name>A0A379SEJ9_SALER</name>
<dbReference type="EMBL" id="UGWQ01000004">
    <property type="protein sequence ID" value="SUG27827.1"/>
    <property type="molecule type" value="Genomic_DNA"/>
</dbReference>
<dbReference type="InterPro" id="IPR014110">
    <property type="entry name" value="TraF"/>
</dbReference>
<reference evidence="2 3" key="1">
    <citation type="submission" date="2018-06" db="EMBL/GenBank/DDBJ databases">
        <authorList>
            <consortium name="Pathogen Informatics"/>
            <person name="Doyle S."/>
        </authorList>
    </citation>
    <scope>NUCLEOTIDE SEQUENCE [LARGE SCALE GENOMIC DNA]</scope>
    <source>
        <strain evidence="2 3">NCTC10718</strain>
    </source>
</reference>
<feature type="signal peptide" evidence="1">
    <location>
        <begin position="1"/>
        <end position="18"/>
    </location>
</feature>
<dbReference type="AlphaFoldDB" id="A0A379SEJ9"/>
<evidence type="ECO:0000313" key="3">
    <source>
        <dbReference type="Proteomes" id="UP000254332"/>
    </source>
</evidence>
<dbReference type="InterPro" id="IPR039555">
    <property type="entry name" value="TraF/TrbB"/>
</dbReference>
<evidence type="ECO:0000313" key="2">
    <source>
        <dbReference type="EMBL" id="SUG27827.1"/>
    </source>
</evidence>
<dbReference type="Pfam" id="PF13728">
    <property type="entry name" value="TraF"/>
    <property type="match status" value="1"/>
</dbReference>
<dbReference type="SUPFAM" id="SSF52833">
    <property type="entry name" value="Thioredoxin-like"/>
    <property type="match status" value="1"/>
</dbReference>
<proteinExistence type="predicted"/>
<dbReference type="Proteomes" id="UP000254332">
    <property type="component" value="Unassembled WGS sequence"/>
</dbReference>
<organism evidence="2 3">
    <name type="scientific">Salmonella enterica</name>
    <name type="common">Salmonella choleraesuis</name>
    <dbReference type="NCBI Taxonomy" id="28901"/>
    <lineage>
        <taxon>Bacteria</taxon>
        <taxon>Pseudomonadati</taxon>
        <taxon>Pseudomonadota</taxon>
        <taxon>Gammaproteobacteria</taxon>
        <taxon>Enterobacterales</taxon>
        <taxon>Enterobacteriaceae</taxon>
        <taxon>Salmonella</taxon>
    </lineage>
</organism>
<evidence type="ECO:0000256" key="1">
    <source>
        <dbReference type="SAM" id="SignalP"/>
    </source>
</evidence>
<sequence>MKRTLFIAFLLLVTGAQAAAVSTEPSQSAFPPSAPSSTGTYVDTPIVGWHWYNEPQPEEEVEQDDDTVPLSALPPNLQMSLLQKLTKEKLNSAILSPSPEKAADYLRMQSYLMNLSGQFTQSAKKALLLYPDLDYNLEHSRYNGTATLQQTVARQQQNDAIHNLGQRYGLFMFYRGNNPQDLQMAATVNQFSQQYGLSLIPVSMDGARSEALPQTRQDSGQAAKMGVSQFPALMLVEPGSEQYQPLAWGFMTQDDLARRFLDVATDFKAQY</sequence>
<dbReference type="NCBIfam" id="TIGR02739">
    <property type="entry name" value="TraF"/>
    <property type="match status" value="1"/>
</dbReference>
<gene>
    <name evidence="2" type="ORF">NCTC10718_05158</name>
</gene>
<keyword evidence="1" id="KW-0732">Signal</keyword>
<feature type="chain" id="PRO_5016755457" evidence="1">
    <location>
        <begin position="19"/>
        <end position="271"/>
    </location>
</feature>
<protein>
    <submittedName>
        <fullName evidence="2">IncF plasmid conjugative transfer pilus assembly protein TraF</fullName>
    </submittedName>
</protein>
<dbReference type="InterPro" id="IPR036249">
    <property type="entry name" value="Thioredoxin-like_sf"/>
</dbReference>
<dbReference type="Gene3D" id="3.40.30.10">
    <property type="entry name" value="Glutaredoxin"/>
    <property type="match status" value="1"/>
</dbReference>